<keyword evidence="2" id="KW-1185">Reference proteome</keyword>
<protein>
    <submittedName>
        <fullName evidence="1">Uncharacterized protein</fullName>
    </submittedName>
</protein>
<feature type="non-terminal residue" evidence="1">
    <location>
        <position position="197"/>
    </location>
</feature>
<accession>A0ABD0QQQ6</accession>
<dbReference type="AlphaFoldDB" id="A0ABD0QQQ6"/>
<gene>
    <name evidence="1" type="ORF">M9458_015565</name>
</gene>
<comment type="caution">
    <text evidence="1">The sequence shown here is derived from an EMBL/GenBank/DDBJ whole genome shotgun (WGS) entry which is preliminary data.</text>
</comment>
<evidence type="ECO:0000313" key="1">
    <source>
        <dbReference type="EMBL" id="KAL0188466.1"/>
    </source>
</evidence>
<dbReference type="Proteomes" id="UP001529510">
    <property type="component" value="Unassembled WGS sequence"/>
</dbReference>
<proteinExistence type="predicted"/>
<feature type="non-terminal residue" evidence="1">
    <location>
        <position position="1"/>
    </location>
</feature>
<evidence type="ECO:0000313" key="2">
    <source>
        <dbReference type="Proteomes" id="UP001529510"/>
    </source>
</evidence>
<reference evidence="1 2" key="1">
    <citation type="submission" date="2024-05" db="EMBL/GenBank/DDBJ databases">
        <title>Genome sequencing and assembly of Indian major carp, Cirrhinus mrigala (Hamilton, 1822).</title>
        <authorList>
            <person name="Mohindra V."/>
            <person name="Chowdhury L.M."/>
            <person name="Lal K."/>
            <person name="Jena J.K."/>
        </authorList>
    </citation>
    <scope>NUCLEOTIDE SEQUENCE [LARGE SCALE GENOMIC DNA]</scope>
    <source>
        <strain evidence="1">CM1030</strain>
        <tissue evidence="1">Blood</tissue>
    </source>
</reference>
<sequence length="197" mass="20796">VQGLGNPAVPPWLLSPSSPPWLGSRLAPPGSLIPPALPWAVVIHPTHQDSTPPALPCPSGSVRLLHPSGSTAAYWNHLFHLSPPDPPRHPGSSARCFRLCLLCHCQSTLKLSALPPPRPLLRLAPPWVIIMAVAWVPPGSSCSKSTLVPPVVSLVPPFVISTQDSVCRPPPGCPSSSQASSQVSIYASLCCCLRHEA</sequence>
<name>A0ABD0QQQ6_CIRMR</name>
<organism evidence="1 2">
    <name type="scientific">Cirrhinus mrigala</name>
    <name type="common">Mrigala</name>
    <dbReference type="NCBI Taxonomy" id="683832"/>
    <lineage>
        <taxon>Eukaryota</taxon>
        <taxon>Metazoa</taxon>
        <taxon>Chordata</taxon>
        <taxon>Craniata</taxon>
        <taxon>Vertebrata</taxon>
        <taxon>Euteleostomi</taxon>
        <taxon>Actinopterygii</taxon>
        <taxon>Neopterygii</taxon>
        <taxon>Teleostei</taxon>
        <taxon>Ostariophysi</taxon>
        <taxon>Cypriniformes</taxon>
        <taxon>Cyprinidae</taxon>
        <taxon>Labeoninae</taxon>
        <taxon>Labeonini</taxon>
        <taxon>Cirrhinus</taxon>
    </lineage>
</organism>
<dbReference type="EMBL" id="JAMKFB020000007">
    <property type="protein sequence ID" value="KAL0188466.1"/>
    <property type="molecule type" value="Genomic_DNA"/>
</dbReference>